<dbReference type="InterPro" id="IPR025877">
    <property type="entry name" value="MobA-like_NTP_Trfase"/>
</dbReference>
<feature type="domain" description="MobA-like NTP transferase" evidence="2">
    <location>
        <begin position="3"/>
        <end position="128"/>
    </location>
</feature>
<name>D5VQQ2_METIM</name>
<reference evidence="3" key="1">
    <citation type="submission" date="2010-04" db="EMBL/GenBank/DDBJ databases">
        <title>Complete sequence of Methanocaldococcus infernus ME.</title>
        <authorList>
            <consortium name="US DOE Joint Genome Institute"/>
            <person name="Lucas S."/>
            <person name="Copeland A."/>
            <person name="Lapidus A."/>
            <person name="Cheng J.-F."/>
            <person name="Bruce D."/>
            <person name="Goodwin L."/>
            <person name="Pitluck S."/>
            <person name="Munk A.C."/>
            <person name="Detter J.C."/>
            <person name="Han C."/>
            <person name="Tapia R."/>
            <person name="Land M."/>
            <person name="Hauser L."/>
            <person name="Kyrpides N."/>
            <person name="Mikhailova N."/>
            <person name="Sieprawska-Lupa M."/>
            <person name="Whitman W.B."/>
            <person name="Woyke T."/>
        </authorList>
    </citation>
    <scope>NUCLEOTIDE SEQUENCE [LARGE SCALE GENOMIC DNA]</scope>
    <source>
        <strain evidence="3">ME</strain>
    </source>
</reference>
<sequence length="181" mass="20919">MKALIMAGGKGGRLGYVEKPLIIIKNKFLIDLILDEVKKSEVEDFYIAVSPYTPETKRYLEKGYKDKIIETPGNGFIEDINYCFKFFDDPFLVIPSDIYGLTYKIINKIISSFSNEYEALTVLNYNKPIGLNIVSPKDGYQKEKILNIYEDIVNLNTPEDLKKVGGKIWKRCPGEFWREKR</sequence>
<dbReference type="OrthoDB" id="9782at2157"/>
<dbReference type="Pfam" id="PF12804">
    <property type="entry name" value="NTP_transf_3"/>
    <property type="match status" value="1"/>
</dbReference>
<dbReference type="HOGENOM" id="CLU_098907_1_0_2"/>
<proteinExistence type="predicted"/>
<dbReference type="Gene3D" id="3.90.550.10">
    <property type="entry name" value="Spore Coat Polysaccharide Biosynthesis Protein SpsA, Chain A"/>
    <property type="match status" value="1"/>
</dbReference>
<dbReference type="AlphaFoldDB" id="D5VQQ2"/>
<evidence type="ECO:0000313" key="3">
    <source>
        <dbReference type="EMBL" id="ADG12905.1"/>
    </source>
</evidence>
<keyword evidence="1" id="KW-0808">Transferase</keyword>
<dbReference type="KEGG" id="mif:Metin_0234"/>
<dbReference type="eggNOG" id="arCOG01871">
    <property type="taxonomic scope" value="Archaea"/>
</dbReference>
<evidence type="ECO:0000259" key="2">
    <source>
        <dbReference type="Pfam" id="PF12804"/>
    </source>
</evidence>
<dbReference type="STRING" id="573063.Metin_0234"/>
<dbReference type="EMBL" id="CP002009">
    <property type="protein sequence ID" value="ADG12905.1"/>
    <property type="molecule type" value="Genomic_DNA"/>
</dbReference>
<dbReference type="GeneID" id="9131234"/>
<organism evidence="3 4">
    <name type="scientific">Methanocaldococcus infernus (strain DSM 11812 / JCM 15783 / ME)</name>
    <dbReference type="NCBI Taxonomy" id="573063"/>
    <lineage>
        <taxon>Archaea</taxon>
        <taxon>Methanobacteriati</taxon>
        <taxon>Methanobacteriota</taxon>
        <taxon>Methanomada group</taxon>
        <taxon>Methanococci</taxon>
        <taxon>Methanococcales</taxon>
        <taxon>Methanocaldococcaceae</taxon>
        <taxon>Methanocaldococcus</taxon>
    </lineage>
</organism>
<dbReference type="Proteomes" id="UP000002061">
    <property type="component" value="Chromosome"/>
</dbReference>
<dbReference type="SUPFAM" id="SSF53448">
    <property type="entry name" value="Nucleotide-diphospho-sugar transferases"/>
    <property type="match status" value="1"/>
</dbReference>
<dbReference type="PANTHER" id="PTHR19136:SF86">
    <property type="entry name" value="ADENOSYLCOBINAMIDE-PHOSPHATE GUANYLYLTRANSFERASE"/>
    <property type="match status" value="1"/>
</dbReference>
<dbReference type="GO" id="GO:0016779">
    <property type="term" value="F:nucleotidyltransferase activity"/>
    <property type="evidence" value="ECO:0007669"/>
    <property type="project" value="UniProtKB-ARBA"/>
</dbReference>
<accession>D5VQQ2</accession>
<protein>
    <recommendedName>
        <fullName evidence="2">MobA-like NTP transferase domain-containing protein</fullName>
    </recommendedName>
</protein>
<evidence type="ECO:0000256" key="1">
    <source>
        <dbReference type="ARBA" id="ARBA00022679"/>
    </source>
</evidence>
<keyword evidence="4" id="KW-1185">Reference proteome</keyword>
<dbReference type="InterPro" id="IPR029044">
    <property type="entry name" value="Nucleotide-diphossugar_trans"/>
</dbReference>
<dbReference type="PANTHER" id="PTHR19136">
    <property type="entry name" value="MOLYBDENUM COFACTOR GUANYLYLTRANSFERASE"/>
    <property type="match status" value="1"/>
</dbReference>
<evidence type="ECO:0000313" key="4">
    <source>
        <dbReference type="Proteomes" id="UP000002061"/>
    </source>
</evidence>
<gene>
    <name evidence="3" type="ordered locus">Metin_0234</name>
</gene>
<dbReference type="RefSeq" id="WP_013099651.1">
    <property type="nucleotide sequence ID" value="NC_014122.1"/>
</dbReference>